<dbReference type="EMBL" id="KF900565">
    <property type="protein sequence ID" value="AIE99519.1"/>
    <property type="molecule type" value="Genomic_DNA"/>
</dbReference>
<sequence>MVLGDDAVDSGDINPQQGLAAAAKEDIPTNDSLELMESILQRLQPSDRHEIRDMITNRGWLSGVLLMMSGLFWWIAVGKGATELNNADIPLSLLGEFDFATLAMIVPGLVFLATVVWSIGRERGHASMSNIGGLLVVLALYYIIEPFGFALLTDHVSTQTAMFGSLRLLALAVMIHYSAKLFIDSILLQWVRTQMIHMPVELMPAFNGSSDEGQADEVGPAA</sequence>
<name>A0A075G839_9EURY</name>
<feature type="transmembrane region" description="Helical" evidence="1">
    <location>
        <begin position="131"/>
        <end position="152"/>
    </location>
</feature>
<keyword evidence="1" id="KW-0472">Membrane</keyword>
<proteinExistence type="predicted"/>
<organism evidence="2">
    <name type="scientific">uncultured marine group II/III euryarchaeote KM3_110_E06</name>
    <dbReference type="NCBI Taxonomy" id="1457852"/>
    <lineage>
        <taxon>Archaea</taxon>
        <taxon>Methanobacteriati</taxon>
        <taxon>Methanobacteriota</taxon>
        <taxon>environmental samples</taxon>
    </lineage>
</organism>
<keyword evidence="1" id="KW-0812">Transmembrane</keyword>
<evidence type="ECO:0000313" key="2">
    <source>
        <dbReference type="EMBL" id="AIE99519.1"/>
    </source>
</evidence>
<dbReference type="AlphaFoldDB" id="A0A075G839"/>
<protein>
    <submittedName>
        <fullName evidence="2">Uncharacterized protein</fullName>
    </submittedName>
</protein>
<reference evidence="2" key="1">
    <citation type="journal article" date="2014" name="Genome Biol. Evol.">
        <title>Pangenome evidence for extensive interdomain horizontal transfer affecting lineage core and shell genes in uncultured planktonic thaumarchaeota and euryarchaeota.</title>
        <authorList>
            <person name="Deschamps P."/>
            <person name="Zivanovic Y."/>
            <person name="Moreira D."/>
            <person name="Rodriguez-Valera F."/>
            <person name="Lopez-Garcia P."/>
        </authorList>
    </citation>
    <scope>NUCLEOTIDE SEQUENCE</scope>
</reference>
<feature type="transmembrane region" description="Helical" evidence="1">
    <location>
        <begin position="59"/>
        <end position="77"/>
    </location>
</feature>
<accession>A0A075G839</accession>
<feature type="transmembrane region" description="Helical" evidence="1">
    <location>
        <begin position="97"/>
        <end position="119"/>
    </location>
</feature>
<keyword evidence="1" id="KW-1133">Transmembrane helix</keyword>
<evidence type="ECO:0000256" key="1">
    <source>
        <dbReference type="SAM" id="Phobius"/>
    </source>
</evidence>
<feature type="transmembrane region" description="Helical" evidence="1">
    <location>
        <begin position="164"/>
        <end position="188"/>
    </location>
</feature>